<keyword evidence="6" id="KW-0460">Magnesium</keyword>
<dbReference type="EMBL" id="BDDD01000289">
    <property type="protein sequence ID" value="GAV63040.1"/>
    <property type="molecule type" value="Genomic_DNA"/>
</dbReference>
<dbReference type="SUPFAM" id="SSF81606">
    <property type="entry name" value="PP2C-like"/>
    <property type="match status" value="1"/>
</dbReference>
<evidence type="ECO:0000256" key="4">
    <source>
        <dbReference type="ARBA" id="ARBA00022723"/>
    </source>
</evidence>
<protein>
    <recommendedName>
        <fullName evidence="3">protein-serine/threonine phosphatase</fullName>
        <ecNumber evidence="3">3.1.3.16</ecNumber>
    </recommendedName>
</protein>
<dbReference type="STRING" id="3775.A0A1Q3B4Z9"/>
<dbReference type="PROSITE" id="PS51746">
    <property type="entry name" value="PPM_2"/>
    <property type="match status" value="1"/>
</dbReference>
<feature type="compositionally biased region" description="Polar residues" evidence="10">
    <location>
        <begin position="1"/>
        <end position="11"/>
    </location>
</feature>
<organism evidence="12 13">
    <name type="scientific">Cephalotus follicularis</name>
    <name type="common">Albany pitcher plant</name>
    <dbReference type="NCBI Taxonomy" id="3775"/>
    <lineage>
        <taxon>Eukaryota</taxon>
        <taxon>Viridiplantae</taxon>
        <taxon>Streptophyta</taxon>
        <taxon>Embryophyta</taxon>
        <taxon>Tracheophyta</taxon>
        <taxon>Spermatophyta</taxon>
        <taxon>Magnoliopsida</taxon>
        <taxon>eudicotyledons</taxon>
        <taxon>Gunneridae</taxon>
        <taxon>Pentapetalae</taxon>
        <taxon>rosids</taxon>
        <taxon>fabids</taxon>
        <taxon>Oxalidales</taxon>
        <taxon>Cephalotaceae</taxon>
        <taxon>Cephalotus</taxon>
    </lineage>
</organism>
<evidence type="ECO:0000256" key="9">
    <source>
        <dbReference type="RuleBase" id="RU003465"/>
    </source>
</evidence>
<dbReference type="PANTHER" id="PTHR31972">
    <property type="entry name" value="EXPRESSED PROTEIN"/>
    <property type="match status" value="1"/>
</dbReference>
<feature type="compositionally biased region" description="Low complexity" evidence="10">
    <location>
        <begin position="21"/>
        <end position="36"/>
    </location>
</feature>
<dbReference type="InParanoid" id="A0A1Q3B4Z9"/>
<comment type="similarity">
    <text evidence="9">Belongs to the PP2C family.</text>
</comment>
<dbReference type="InterPro" id="IPR036457">
    <property type="entry name" value="PPM-type-like_dom_sf"/>
</dbReference>
<keyword evidence="4" id="KW-0479">Metal-binding</keyword>
<feature type="non-terminal residue" evidence="12">
    <location>
        <position position="751"/>
    </location>
</feature>
<evidence type="ECO:0000256" key="1">
    <source>
        <dbReference type="ARBA" id="ARBA00001936"/>
    </source>
</evidence>
<dbReference type="PROSITE" id="PS01032">
    <property type="entry name" value="PPM_1"/>
    <property type="match status" value="1"/>
</dbReference>
<evidence type="ECO:0000256" key="7">
    <source>
        <dbReference type="ARBA" id="ARBA00022912"/>
    </source>
</evidence>
<keyword evidence="13" id="KW-1185">Reference proteome</keyword>
<comment type="cofactor">
    <cofactor evidence="1">
        <name>Mn(2+)</name>
        <dbReference type="ChEBI" id="CHEBI:29035"/>
    </cofactor>
</comment>
<dbReference type="InterPro" id="IPR008586">
    <property type="entry name" value="DUF868_pln"/>
</dbReference>
<dbReference type="OrthoDB" id="10264738at2759"/>
<dbReference type="Pfam" id="PF05910">
    <property type="entry name" value="DUF868"/>
    <property type="match status" value="1"/>
</dbReference>
<keyword evidence="8" id="KW-0464">Manganese</keyword>
<evidence type="ECO:0000256" key="5">
    <source>
        <dbReference type="ARBA" id="ARBA00022801"/>
    </source>
</evidence>
<evidence type="ECO:0000256" key="6">
    <source>
        <dbReference type="ARBA" id="ARBA00022842"/>
    </source>
</evidence>
<dbReference type="AlphaFoldDB" id="A0A1Q3B4Z9"/>
<dbReference type="PANTHER" id="PTHR31972:SF11">
    <property type="entry name" value="DUF868 DOMAIN-CONTAINING PROTEIN"/>
    <property type="match status" value="1"/>
</dbReference>
<dbReference type="InterPro" id="IPR000222">
    <property type="entry name" value="PP2C_BS"/>
</dbReference>
<evidence type="ECO:0000259" key="11">
    <source>
        <dbReference type="PROSITE" id="PS51746"/>
    </source>
</evidence>
<comment type="caution">
    <text evidence="12">The sequence shown here is derived from an EMBL/GenBank/DDBJ whole genome shotgun (WGS) entry which is preliminary data.</text>
</comment>
<dbReference type="EC" id="3.1.3.16" evidence="3"/>
<feature type="region of interest" description="Disordered" evidence="10">
    <location>
        <begin position="1"/>
        <end position="43"/>
    </location>
</feature>
<gene>
    <name evidence="12" type="ORF">CFOL_v3_06562</name>
</gene>
<reference evidence="13" key="1">
    <citation type="submission" date="2016-04" db="EMBL/GenBank/DDBJ databases">
        <title>Cephalotus genome sequencing.</title>
        <authorList>
            <person name="Fukushima K."/>
            <person name="Hasebe M."/>
            <person name="Fang X."/>
        </authorList>
    </citation>
    <scope>NUCLEOTIDE SEQUENCE [LARGE SCALE GENOMIC DNA]</scope>
    <source>
        <strain evidence="13">cv. St1</strain>
    </source>
</reference>
<dbReference type="Gene3D" id="3.60.40.10">
    <property type="entry name" value="PPM-type phosphatase domain"/>
    <property type="match status" value="1"/>
</dbReference>
<sequence>MPSMDISSSSLLVAEMDKKPTTTTTQLPSSTSSSSSLKRKRPPHIEIPHVLQEIQKDKLKFKDFNPQCDAVSFSGFGVGVFSVKGKKKFMEDTHKIVSCFQPNSNKCFFGVYDGHGGKKAAEFVAENLHTNIIEMSKHCEDNKGKLEAVKAGYLKTDQDFLKQGLGSGTCCVTALIEGQELVISNLGDCRAVLCRGGVAEALTRDHKAEREDERKRIENTGGYVEIHRGAWRVHGILSVSRSIGDAHLKNWVLAEPDTKIIFLTPEMEFIILASDGLWGEVSNQEAVDTVTRLLVGKKGKPTGDLFEDNDENYGCVNVSPSTKLRRVSLVKQQNQAPRNKETIDCWKDCEHDDYASETKSPPLKSQRISLVKRINTKSESTTSQENDGYKKKKKKEKAASVGLMAACKELVNLAVRRGSLDDITVMIIDVDHFRCYADLADNEPMQGGETATVIRSRQSVFMSVYQTKLAGQCRSITITWCKNLLLHGLSVSLQGPDGDNPHQCKIELKPWYFWRKHGSKHFIVDGCKVDVVWDLKAAKFSGETEPLSDYYVAIVCDEEVVLVLGDLKKDAYRRTGCRPSLIEPMLVSRKEHVFGKKKFSTRIKLQEKGTFHDISIVFNNSVSNSSNSFDGIDPALEIRVDGHLAVLVKHLQWKFRGNEFINVSKHKVEVYWDVHDWLFGPGPRHGLFIFKPTSSPSSMFQSSISPYSSPTSSLLTSTLLSTKEVNFAVGDDDIASEQSTFCLFLYAWKVE</sequence>
<dbReference type="GO" id="GO:0004722">
    <property type="term" value="F:protein serine/threonine phosphatase activity"/>
    <property type="evidence" value="ECO:0007669"/>
    <property type="project" value="UniProtKB-EC"/>
</dbReference>
<evidence type="ECO:0000313" key="13">
    <source>
        <dbReference type="Proteomes" id="UP000187406"/>
    </source>
</evidence>
<keyword evidence="7 9" id="KW-0904">Protein phosphatase</keyword>
<feature type="domain" description="PPM-type phosphatase" evidence="11">
    <location>
        <begin position="77"/>
        <end position="430"/>
    </location>
</feature>
<evidence type="ECO:0000256" key="3">
    <source>
        <dbReference type="ARBA" id="ARBA00013081"/>
    </source>
</evidence>
<dbReference type="CDD" id="cd00143">
    <property type="entry name" value="PP2Cc"/>
    <property type="match status" value="1"/>
</dbReference>
<dbReference type="Pfam" id="PF00481">
    <property type="entry name" value="PP2C"/>
    <property type="match status" value="1"/>
</dbReference>
<dbReference type="GO" id="GO:0046872">
    <property type="term" value="F:metal ion binding"/>
    <property type="evidence" value="ECO:0007669"/>
    <property type="project" value="UniProtKB-KW"/>
</dbReference>
<feature type="compositionally biased region" description="Polar residues" evidence="10">
    <location>
        <begin position="377"/>
        <end position="386"/>
    </location>
</feature>
<feature type="region of interest" description="Disordered" evidence="10">
    <location>
        <begin position="374"/>
        <end position="394"/>
    </location>
</feature>
<dbReference type="FunCoup" id="A0A1Q3B4Z9">
    <property type="interactions" value="1"/>
</dbReference>
<evidence type="ECO:0000256" key="8">
    <source>
        <dbReference type="ARBA" id="ARBA00023211"/>
    </source>
</evidence>
<accession>A0A1Q3B4Z9</accession>
<comment type="cofactor">
    <cofactor evidence="2">
        <name>Mg(2+)</name>
        <dbReference type="ChEBI" id="CHEBI:18420"/>
    </cofactor>
</comment>
<keyword evidence="5 9" id="KW-0378">Hydrolase</keyword>
<dbReference type="Proteomes" id="UP000187406">
    <property type="component" value="Unassembled WGS sequence"/>
</dbReference>
<evidence type="ECO:0000313" key="12">
    <source>
        <dbReference type="EMBL" id="GAV63040.1"/>
    </source>
</evidence>
<evidence type="ECO:0000256" key="2">
    <source>
        <dbReference type="ARBA" id="ARBA00001946"/>
    </source>
</evidence>
<evidence type="ECO:0000256" key="10">
    <source>
        <dbReference type="SAM" id="MobiDB-lite"/>
    </source>
</evidence>
<dbReference type="InterPro" id="IPR001932">
    <property type="entry name" value="PPM-type_phosphatase-like_dom"/>
</dbReference>
<name>A0A1Q3B4Z9_CEPFO</name>
<proteinExistence type="inferred from homology"/>
<dbReference type="SMART" id="SM00332">
    <property type="entry name" value="PP2Cc"/>
    <property type="match status" value="1"/>
</dbReference>